<dbReference type="Proteomes" id="UP001205035">
    <property type="component" value="Unassembled WGS sequence"/>
</dbReference>
<feature type="transmembrane region" description="Helical" evidence="1">
    <location>
        <begin position="55"/>
        <end position="72"/>
    </location>
</feature>
<dbReference type="InterPro" id="IPR017259">
    <property type="entry name" value="UCP037672"/>
</dbReference>
<dbReference type="EMBL" id="NFHB01000004">
    <property type="protein sequence ID" value="OUN03603.1"/>
    <property type="molecule type" value="Genomic_DNA"/>
</dbReference>
<evidence type="ECO:0000313" key="2">
    <source>
        <dbReference type="EMBL" id="KAA2380555.1"/>
    </source>
</evidence>
<reference evidence="4" key="2">
    <citation type="journal article" date="2018" name="BMC Genomics">
        <title>Whole genome sequencing and function prediction of 133 gut anaerobes isolated from chicken caecum in pure cultures.</title>
        <authorList>
            <person name="Medvecky M."/>
            <person name="Cejkova D."/>
            <person name="Polansky O."/>
            <person name="Karasova D."/>
            <person name="Kubasova T."/>
            <person name="Cizek A."/>
            <person name="Rychlik I."/>
        </authorList>
    </citation>
    <scope>NUCLEOTIDE SEQUENCE</scope>
    <source>
        <strain evidence="4">An90</strain>
    </source>
</reference>
<keyword evidence="1" id="KW-0472">Membrane</keyword>
<reference evidence="5" key="1">
    <citation type="submission" date="2017-04" db="EMBL/GenBank/DDBJ databases">
        <title>Function of individual gut microbiota members based on whole genome sequencing of pure cultures obtained from chicken caecum.</title>
        <authorList>
            <person name="Medvecky M."/>
            <person name="Cejkova D."/>
            <person name="Polansky O."/>
            <person name="Karasova D."/>
            <person name="Kubasova T."/>
            <person name="Cizek A."/>
            <person name="Rychlik I."/>
        </authorList>
    </citation>
    <scope>NUCLEOTIDE SEQUENCE [LARGE SCALE GENOMIC DNA]</scope>
    <source>
        <strain evidence="5">An90</strain>
    </source>
</reference>
<dbReference type="RefSeq" id="WP_018695792.1">
    <property type="nucleotide sequence ID" value="NZ_AP025562.1"/>
</dbReference>
<sequence>MDDFTILLLGGVLLIVVGLLVKRFPMLIAGYNTMPPAKKKNVDIGGLSSFMRRHLVIMGALWILFTVVLELTDQTDTLAVIYVIYLLPYVVWMLVRAQRYDHN</sequence>
<evidence type="ECO:0000313" key="4">
    <source>
        <dbReference type="EMBL" id="OUN03603.1"/>
    </source>
</evidence>
<comment type="caution">
    <text evidence="4">The sequence shown here is derived from an EMBL/GenBank/DDBJ whole genome shotgun (WGS) entry which is preliminary data.</text>
</comment>
<reference evidence="3" key="4">
    <citation type="submission" date="2022-06" db="EMBL/GenBank/DDBJ databases">
        <title>Isolation of gut microbiota from human fecal samples.</title>
        <authorList>
            <person name="Pamer E.G."/>
            <person name="Barat B."/>
            <person name="Waligurski E."/>
            <person name="Medina S."/>
            <person name="Paddock L."/>
            <person name="Mostad J."/>
        </authorList>
    </citation>
    <scope>NUCLEOTIDE SEQUENCE</scope>
    <source>
        <strain evidence="3">DFI.6.22</strain>
    </source>
</reference>
<dbReference type="EMBL" id="VVXH01000002">
    <property type="protein sequence ID" value="KAA2380555.1"/>
    <property type="molecule type" value="Genomic_DNA"/>
</dbReference>
<gene>
    <name evidence="4" type="ORF">B5G41_07905</name>
    <name evidence="2" type="ORF">F2Y10_03675</name>
    <name evidence="3" type="ORF">NE651_06845</name>
</gene>
<name>A0A1Y3QVB1_9BACT</name>
<keyword evidence="1" id="KW-1133">Transmembrane helix</keyword>
<dbReference type="Pfam" id="PF12650">
    <property type="entry name" value="DUF3784"/>
    <property type="match status" value="1"/>
</dbReference>
<evidence type="ECO:0000313" key="6">
    <source>
        <dbReference type="Proteomes" id="UP000322940"/>
    </source>
</evidence>
<protein>
    <submittedName>
        <fullName evidence="2">DUF3784 domain-containing protein</fullName>
    </submittedName>
</protein>
<accession>A0A1Y3QVB1</accession>
<dbReference type="EMBL" id="JANGBQ010000007">
    <property type="protein sequence ID" value="MCQ5082610.1"/>
    <property type="molecule type" value="Genomic_DNA"/>
</dbReference>
<evidence type="ECO:0000313" key="5">
    <source>
        <dbReference type="Proteomes" id="UP000195772"/>
    </source>
</evidence>
<dbReference type="OrthoDB" id="836288at2"/>
<evidence type="ECO:0000256" key="1">
    <source>
        <dbReference type="SAM" id="Phobius"/>
    </source>
</evidence>
<feature type="transmembrane region" description="Helical" evidence="1">
    <location>
        <begin position="6"/>
        <end position="34"/>
    </location>
</feature>
<organism evidence="4 5">
    <name type="scientific">Alistipes onderdonkii</name>
    <dbReference type="NCBI Taxonomy" id="328813"/>
    <lineage>
        <taxon>Bacteria</taxon>
        <taxon>Pseudomonadati</taxon>
        <taxon>Bacteroidota</taxon>
        <taxon>Bacteroidia</taxon>
        <taxon>Bacteroidales</taxon>
        <taxon>Rikenellaceae</taxon>
        <taxon>Alistipes</taxon>
    </lineage>
</organism>
<dbReference type="Proteomes" id="UP000322940">
    <property type="component" value="Unassembled WGS sequence"/>
</dbReference>
<dbReference type="AlphaFoldDB" id="A0A1Y3QVB1"/>
<dbReference type="Proteomes" id="UP000195772">
    <property type="component" value="Unassembled WGS sequence"/>
</dbReference>
<evidence type="ECO:0000313" key="3">
    <source>
        <dbReference type="EMBL" id="MCQ5082610.1"/>
    </source>
</evidence>
<feature type="transmembrane region" description="Helical" evidence="1">
    <location>
        <begin position="78"/>
        <end position="95"/>
    </location>
</feature>
<dbReference type="eggNOG" id="ENOG5030XBB">
    <property type="taxonomic scope" value="Bacteria"/>
</dbReference>
<proteinExistence type="predicted"/>
<keyword evidence="1" id="KW-0812">Transmembrane</keyword>
<reference evidence="2 6" key="3">
    <citation type="journal article" date="2019" name="Nat. Med.">
        <title>A library of human gut bacterial isolates paired with longitudinal multiomics data enables mechanistic microbiome research.</title>
        <authorList>
            <person name="Poyet M."/>
            <person name="Groussin M."/>
            <person name="Gibbons S.M."/>
            <person name="Avila-Pacheco J."/>
            <person name="Jiang X."/>
            <person name="Kearney S.M."/>
            <person name="Perrotta A.R."/>
            <person name="Berdy B."/>
            <person name="Zhao S."/>
            <person name="Lieberman T.D."/>
            <person name="Swanson P.K."/>
            <person name="Smith M."/>
            <person name="Roesemann S."/>
            <person name="Alexander J.E."/>
            <person name="Rich S.A."/>
            <person name="Livny J."/>
            <person name="Vlamakis H."/>
            <person name="Clish C."/>
            <person name="Bullock K."/>
            <person name="Deik A."/>
            <person name="Scott J."/>
            <person name="Pierce K.A."/>
            <person name="Xavier R.J."/>
            <person name="Alm E.J."/>
        </authorList>
    </citation>
    <scope>NUCLEOTIDE SEQUENCE [LARGE SCALE GENOMIC DNA]</scope>
    <source>
        <strain evidence="2 6">BIOML-A266</strain>
    </source>
</reference>